<name>A0A6P6AN47_DURZI</name>
<evidence type="ECO:0000313" key="2">
    <source>
        <dbReference type="RefSeq" id="XP_022766286.1"/>
    </source>
</evidence>
<reference evidence="2" key="1">
    <citation type="submission" date="2025-08" db="UniProtKB">
        <authorList>
            <consortium name="RefSeq"/>
        </authorList>
    </citation>
    <scope>IDENTIFICATION</scope>
    <source>
        <tissue evidence="2">Fruit stalk</tissue>
    </source>
</reference>
<accession>A0A6P6AN47</accession>
<evidence type="ECO:0000313" key="1">
    <source>
        <dbReference type="Proteomes" id="UP000515121"/>
    </source>
</evidence>
<dbReference type="AlphaFoldDB" id="A0A6P6AN47"/>
<sequence length="107" mass="12127">MRPGGMWNGESRSVDRLGVWTDEGHVGGPHPGFRCACGDVIITIVECNTCHLDMPWHSCAPCVNLRAPHLAHLETQTKESNMRASQQARKPVRCQEVNWWDPSWVHR</sequence>
<organism evidence="1 2">
    <name type="scientific">Durio zibethinus</name>
    <name type="common">Durian</name>
    <dbReference type="NCBI Taxonomy" id="66656"/>
    <lineage>
        <taxon>Eukaryota</taxon>
        <taxon>Viridiplantae</taxon>
        <taxon>Streptophyta</taxon>
        <taxon>Embryophyta</taxon>
        <taxon>Tracheophyta</taxon>
        <taxon>Spermatophyta</taxon>
        <taxon>Magnoliopsida</taxon>
        <taxon>eudicotyledons</taxon>
        <taxon>Gunneridae</taxon>
        <taxon>Pentapetalae</taxon>
        <taxon>rosids</taxon>
        <taxon>malvids</taxon>
        <taxon>Malvales</taxon>
        <taxon>Malvaceae</taxon>
        <taxon>Helicteroideae</taxon>
        <taxon>Durio</taxon>
    </lineage>
</organism>
<dbReference type="OrthoDB" id="1713821at2759"/>
<keyword evidence="1" id="KW-1185">Reference proteome</keyword>
<dbReference type="RefSeq" id="XP_022766286.1">
    <property type="nucleotide sequence ID" value="XM_022910551.1"/>
</dbReference>
<dbReference type="Proteomes" id="UP000515121">
    <property type="component" value="Unplaced"/>
</dbReference>
<dbReference type="GeneID" id="111311172"/>
<dbReference type="KEGG" id="dzi:111311172"/>
<gene>
    <name evidence="2" type="primary">LOC111311172</name>
</gene>
<proteinExistence type="predicted"/>
<protein>
    <submittedName>
        <fullName evidence="2">Uncharacterized protein LOC111311172</fullName>
    </submittedName>
</protein>